<protein>
    <submittedName>
        <fullName evidence="2">Uncharacterized protein</fullName>
    </submittedName>
</protein>
<proteinExistence type="predicted"/>
<name>A0A9P4PGF7_9PLEO</name>
<feature type="compositionally biased region" description="Polar residues" evidence="1">
    <location>
        <begin position="52"/>
        <end position="61"/>
    </location>
</feature>
<keyword evidence="3" id="KW-1185">Reference proteome</keyword>
<dbReference type="EMBL" id="MU001503">
    <property type="protein sequence ID" value="KAF2442698.1"/>
    <property type="molecule type" value="Genomic_DNA"/>
</dbReference>
<comment type="caution">
    <text evidence="2">The sequence shown here is derived from an EMBL/GenBank/DDBJ whole genome shotgun (WGS) entry which is preliminary data.</text>
</comment>
<evidence type="ECO:0000313" key="3">
    <source>
        <dbReference type="Proteomes" id="UP000799764"/>
    </source>
</evidence>
<accession>A0A9P4PGF7</accession>
<evidence type="ECO:0000313" key="2">
    <source>
        <dbReference type="EMBL" id="KAF2442698.1"/>
    </source>
</evidence>
<organism evidence="2 3">
    <name type="scientific">Karstenula rhodostoma CBS 690.94</name>
    <dbReference type="NCBI Taxonomy" id="1392251"/>
    <lineage>
        <taxon>Eukaryota</taxon>
        <taxon>Fungi</taxon>
        <taxon>Dikarya</taxon>
        <taxon>Ascomycota</taxon>
        <taxon>Pezizomycotina</taxon>
        <taxon>Dothideomycetes</taxon>
        <taxon>Pleosporomycetidae</taxon>
        <taxon>Pleosporales</taxon>
        <taxon>Massarineae</taxon>
        <taxon>Didymosphaeriaceae</taxon>
        <taxon>Karstenula</taxon>
    </lineage>
</organism>
<feature type="compositionally biased region" description="Polar residues" evidence="1">
    <location>
        <begin position="1"/>
        <end position="12"/>
    </location>
</feature>
<sequence length="161" mass="18027">MNPSNTTSSRPNMQHIDRKLWKRTEPPKPYRSRFAELFDLEDVPDESVAVRASQSHNTTADQRVEPDPSAQPASIPVKHEKRWSFSHSLVHSAVRMIHGAKKDRSKSAPMPDEEACGVEEFLALANDRGQVDSRDAFPVEALLGQNISVVITHTECDSGRK</sequence>
<dbReference type="Proteomes" id="UP000799764">
    <property type="component" value="Unassembled WGS sequence"/>
</dbReference>
<gene>
    <name evidence="2" type="ORF">P171DRAFT_433122</name>
</gene>
<feature type="region of interest" description="Disordered" evidence="1">
    <location>
        <begin position="47"/>
        <end position="75"/>
    </location>
</feature>
<feature type="compositionally biased region" description="Basic and acidic residues" evidence="1">
    <location>
        <begin position="15"/>
        <end position="26"/>
    </location>
</feature>
<reference evidence="2" key="1">
    <citation type="journal article" date="2020" name="Stud. Mycol.">
        <title>101 Dothideomycetes genomes: a test case for predicting lifestyles and emergence of pathogens.</title>
        <authorList>
            <person name="Haridas S."/>
            <person name="Albert R."/>
            <person name="Binder M."/>
            <person name="Bloem J."/>
            <person name="Labutti K."/>
            <person name="Salamov A."/>
            <person name="Andreopoulos B."/>
            <person name="Baker S."/>
            <person name="Barry K."/>
            <person name="Bills G."/>
            <person name="Bluhm B."/>
            <person name="Cannon C."/>
            <person name="Castanera R."/>
            <person name="Culley D."/>
            <person name="Daum C."/>
            <person name="Ezra D."/>
            <person name="Gonzalez J."/>
            <person name="Henrissat B."/>
            <person name="Kuo A."/>
            <person name="Liang C."/>
            <person name="Lipzen A."/>
            <person name="Lutzoni F."/>
            <person name="Magnuson J."/>
            <person name="Mondo S."/>
            <person name="Nolan M."/>
            <person name="Ohm R."/>
            <person name="Pangilinan J."/>
            <person name="Park H.-J."/>
            <person name="Ramirez L."/>
            <person name="Alfaro M."/>
            <person name="Sun H."/>
            <person name="Tritt A."/>
            <person name="Yoshinaga Y."/>
            <person name="Zwiers L.-H."/>
            <person name="Turgeon B."/>
            <person name="Goodwin S."/>
            <person name="Spatafora J."/>
            <person name="Crous P."/>
            <person name="Grigoriev I."/>
        </authorList>
    </citation>
    <scope>NUCLEOTIDE SEQUENCE</scope>
    <source>
        <strain evidence="2">CBS 690.94</strain>
    </source>
</reference>
<dbReference type="OrthoDB" id="10436084at2759"/>
<evidence type="ECO:0000256" key="1">
    <source>
        <dbReference type="SAM" id="MobiDB-lite"/>
    </source>
</evidence>
<feature type="region of interest" description="Disordered" evidence="1">
    <location>
        <begin position="1"/>
        <end position="26"/>
    </location>
</feature>
<dbReference type="AlphaFoldDB" id="A0A9P4PGF7"/>